<reference evidence="5" key="1">
    <citation type="submission" date="2022-07" db="EMBL/GenBank/DDBJ databases">
        <title>Phylogenomic reconstructions and comparative analyses of Kickxellomycotina fungi.</title>
        <authorList>
            <person name="Reynolds N.K."/>
            <person name="Stajich J.E."/>
            <person name="Barry K."/>
            <person name="Grigoriev I.V."/>
            <person name="Crous P."/>
            <person name="Smith M.E."/>
        </authorList>
    </citation>
    <scope>NUCLEOTIDE SEQUENCE</scope>
    <source>
        <strain evidence="5">IMI 214461</strain>
    </source>
</reference>
<evidence type="ECO:0000259" key="4">
    <source>
        <dbReference type="PROSITE" id="PS50011"/>
    </source>
</evidence>
<evidence type="ECO:0000256" key="2">
    <source>
        <dbReference type="SAM" id="Coils"/>
    </source>
</evidence>
<dbReference type="PROSITE" id="PS50011">
    <property type="entry name" value="PROTEIN_KINASE_DOM"/>
    <property type="match status" value="1"/>
</dbReference>
<dbReference type="SUPFAM" id="SSF56112">
    <property type="entry name" value="Protein kinase-like (PK-like)"/>
    <property type="match status" value="1"/>
</dbReference>
<dbReference type="PANTHER" id="PTHR37171">
    <property type="entry name" value="SERINE/THREONINE-PROTEIN KINASE YRZF-RELATED"/>
    <property type="match status" value="1"/>
</dbReference>
<protein>
    <recommendedName>
        <fullName evidence="4">Protein kinase domain-containing protein</fullName>
    </recommendedName>
</protein>
<evidence type="ECO:0000256" key="1">
    <source>
        <dbReference type="PROSITE-ProRule" id="PRU10141"/>
    </source>
</evidence>
<keyword evidence="1" id="KW-0547">Nucleotide-binding</keyword>
<comment type="caution">
    <text evidence="5">The sequence shown here is derived from an EMBL/GenBank/DDBJ whole genome shotgun (WGS) entry which is preliminary data.</text>
</comment>
<dbReference type="PANTHER" id="PTHR37171:SF1">
    <property type="entry name" value="SERINE_THREONINE-PROTEIN KINASE YRZF-RELATED"/>
    <property type="match status" value="1"/>
</dbReference>
<feature type="region of interest" description="Disordered" evidence="3">
    <location>
        <begin position="595"/>
        <end position="666"/>
    </location>
</feature>
<dbReference type="GO" id="GO:0005524">
    <property type="term" value="F:ATP binding"/>
    <property type="evidence" value="ECO:0007669"/>
    <property type="project" value="UniProtKB-UniRule"/>
</dbReference>
<proteinExistence type="predicted"/>
<dbReference type="AlphaFoldDB" id="A0A9W8EDE5"/>
<organism evidence="5 6">
    <name type="scientific">Coemansia thaxteri</name>
    <dbReference type="NCBI Taxonomy" id="2663907"/>
    <lineage>
        <taxon>Eukaryota</taxon>
        <taxon>Fungi</taxon>
        <taxon>Fungi incertae sedis</taxon>
        <taxon>Zoopagomycota</taxon>
        <taxon>Kickxellomycotina</taxon>
        <taxon>Kickxellomycetes</taxon>
        <taxon>Kickxellales</taxon>
        <taxon>Kickxellaceae</taxon>
        <taxon>Coemansia</taxon>
    </lineage>
</organism>
<feature type="compositionally biased region" description="Low complexity" evidence="3">
    <location>
        <begin position="56"/>
        <end position="65"/>
    </location>
</feature>
<dbReference type="OrthoDB" id="10020333at2759"/>
<feature type="domain" description="Protein kinase" evidence="4">
    <location>
        <begin position="725"/>
        <end position="906"/>
    </location>
</feature>
<name>A0A9W8EDE5_9FUNG</name>
<feature type="binding site" evidence="1">
    <location>
        <position position="752"/>
    </location>
    <ligand>
        <name>ATP</name>
        <dbReference type="ChEBI" id="CHEBI:30616"/>
    </ligand>
</feature>
<dbReference type="PROSITE" id="PS00107">
    <property type="entry name" value="PROTEIN_KINASE_ATP"/>
    <property type="match status" value="1"/>
</dbReference>
<dbReference type="InterPro" id="IPR017441">
    <property type="entry name" value="Protein_kinase_ATP_BS"/>
</dbReference>
<evidence type="ECO:0000313" key="5">
    <source>
        <dbReference type="EMBL" id="KAJ1999428.1"/>
    </source>
</evidence>
<sequence>NPGEGNSRKRAGESADHAPRPSPARRAQLLESAVPQPLESAAAQPLESAATQLLESAAPRPSPARRAQLFEGAAAQPLQSVTPQPLEGAAATIAAAPNYPAGFPPSPPGYERLFADWAARWRAARGVQPASSELCYALVDLVRGTALPSRAKLDSANMALDAARQQATAANTRLSSAEARLSSAEARLSSAETRLSRAEELFGNFQGLLLSALARVQGVQPTIAHAAASEARIDASEAQAALDKAEAALDKAEAALDKAEAALGKAEAAASEARADVAKARADVSEECAAYDSEFAAYMLQRDHASRALAVEAAIAPPRFAPGMELLLLPIALVHSPDTATPSLRPHSVGFDMDIDFGRHELLRARQFQESTLRRFPVLRTRVVPVEPTDHIWRGVAHRHLPAESDITSYFVAEVEPRVRAIVETLRPTATFSVVRGHQTAHADLFLQVSMGGAKHSVAVELKRPYGARAQLAVRVGHGDQTTWSEDAEMPSEAFGKSLLEQAWGYARDGAGAPQAVANSVCRRVFVVSTYNDTWVVRAREAPEQPPAGQPPAGQPPGAQGLVVSHRFAITNGDPHIAFVIANVLNDLFEDTAAGPTGAGDQPGVASGHGSHGRGSHRRGSRGRGSRGRGSRGRGRSGPAATVGGGDGGGAQDATEDRLPNAEQSELARQCTAMTTVTVDTDFLSTWLPTLPSWTPSVSEGSSRSLDSLFWAEWRRTWLPLAGTIELTALLGHGRSGSVYKGSFNSTPAAFKLCSLESAGVVIAEVTYEPAIYNALRHLQGSDVPRLFSHGLMVVQGTLHMVLVLELIEDVLGGDRRLDRDEIVARFSLPESKHAAMDALARVHAAGVLHGDPRADNILFRYCPNGPGADAQPCLVDFSLGKIGAEEQDFAIERSEWCKVLGLAPS</sequence>
<accession>A0A9W8EDE5</accession>
<feature type="region of interest" description="Disordered" evidence="3">
    <location>
        <begin position="1"/>
        <end position="65"/>
    </location>
</feature>
<feature type="coiled-coil region" evidence="2">
    <location>
        <begin position="153"/>
        <end position="201"/>
    </location>
</feature>
<evidence type="ECO:0000313" key="6">
    <source>
        <dbReference type="Proteomes" id="UP001150907"/>
    </source>
</evidence>
<dbReference type="GO" id="GO:0004672">
    <property type="term" value="F:protein kinase activity"/>
    <property type="evidence" value="ECO:0007669"/>
    <property type="project" value="InterPro"/>
</dbReference>
<dbReference type="Gene3D" id="1.10.287.1490">
    <property type="match status" value="1"/>
</dbReference>
<feature type="compositionally biased region" description="Basic and acidic residues" evidence="3">
    <location>
        <begin position="1"/>
        <end position="19"/>
    </location>
</feature>
<feature type="coiled-coil region" evidence="2">
    <location>
        <begin position="228"/>
        <end position="283"/>
    </location>
</feature>
<dbReference type="Gene3D" id="1.10.510.10">
    <property type="entry name" value="Transferase(Phosphotransferase) domain 1"/>
    <property type="match status" value="1"/>
</dbReference>
<dbReference type="InterPro" id="IPR000719">
    <property type="entry name" value="Prot_kinase_dom"/>
</dbReference>
<dbReference type="InterPro" id="IPR011009">
    <property type="entry name" value="Kinase-like_dom_sf"/>
</dbReference>
<dbReference type="InterPro" id="IPR052396">
    <property type="entry name" value="Meiotic_Drive_Suppr_Kinase"/>
</dbReference>
<dbReference type="EMBL" id="JANBQF010000709">
    <property type="protein sequence ID" value="KAJ1999428.1"/>
    <property type="molecule type" value="Genomic_DNA"/>
</dbReference>
<gene>
    <name evidence="5" type="ORF">H4R26_005070</name>
</gene>
<feature type="non-terminal residue" evidence="5">
    <location>
        <position position="1"/>
    </location>
</feature>
<keyword evidence="6" id="KW-1185">Reference proteome</keyword>
<dbReference type="SUPFAM" id="SSF57997">
    <property type="entry name" value="Tropomyosin"/>
    <property type="match status" value="1"/>
</dbReference>
<keyword evidence="2" id="KW-0175">Coiled coil</keyword>
<evidence type="ECO:0000256" key="3">
    <source>
        <dbReference type="SAM" id="MobiDB-lite"/>
    </source>
</evidence>
<keyword evidence="1" id="KW-0067">ATP-binding</keyword>
<dbReference type="Proteomes" id="UP001150907">
    <property type="component" value="Unassembled WGS sequence"/>
</dbReference>
<feature type="compositionally biased region" description="Basic residues" evidence="3">
    <location>
        <begin position="611"/>
        <end position="635"/>
    </location>
</feature>